<dbReference type="RefSeq" id="WP_237872705.1">
    <property type="nucleotide sequence ID" value="NZ_JAKLTR010000008.1"/>
</dbReference>
<feature type="transmembrane region" description="Helical" evidence="1">
    <location>
        <begin position="415"/>
        <end position="436"/>
    </location>
</feature>
<keyword evidence="1" id="KW-1133">Transmembrane helix</keyword>
<feature type="transmembrane region" description="Helical" evidence="1">
    <location>
        <begin position="534"/>
        <end position="551"/>
    </location>
</feature>
<accession>A0ABS9KSX7</accession>
<feature type="transmembrane region" description="Helical" evidence="1">
    <location>
        <begin position="509"/>
        <end position="527"/>
    </location>
</feature>
<feature type="transmembrane region" description="Helical" evidence="1">
    <location>
        <begin position="219"/>
        <end position="240"/>
    </location>
</feature>
<dbReference type="Pfam" id="PF09586">
    <property type="entry name" value="YfhO"/>
    <property type="match status" value="1"/>
</dbReference>
<feature type="transmembrane region" description="Helical" evidence="1">
    <location>
        <begin position="170"/>
        <end position="187"/>
    </location>
</feature>
<comment type="caution">
    <text evidence="2">The sequence shown here is derived from an EMBL/GenBank/DDBJ whole genome shotgun (WGS) entry which is preliminary data.</text>
</comment>
<feature type="transmembrane region" description="Helical" evidence="1">
    <location>
        <begin position="372"/>
        <end position="395"/>
    </location>
</feature>
<proteinExistence type="predicted"/>
<feature type="transmembrane region" description="Helical" evidence="1">
    <location>
        <begin position="346"/>
        <end position="365"/>
    </location>
</feature>
<evidence type="ECO:0000313" key="2">
    <source>
        <dbReference type="EMBL" id="MCG2615392.1"/>
    </source>
</evidence>
<keyword evidence="1" id="KW-0812">Transmembrane</keyword>
<evidence type="ECO:0000256" key="1">
    <source>
        <dbReference type="SAM" id="Phobius"/>
    </source>
</evidence>
<feature type="transmembrane region" description="Helical" evidence="1">
    <location>
        <begin position="796"/>
        <end position="818"/>
    </location>
</feature>
<gene>
    <name evidence="2" type="ORF">LZZ85_13920</name>
</gene>
<feature type="transmembrane region" description="Helical" evidence="1">
    <location>
        <begin position="448"/>
        <end position="466"/>
    </location>
</feature>
<reference evidence="2" key="1">
    <citation type="submission" date="2022-01" db="EMBL/GenBank/DDBJ databases">
        <authorList>
            <person name="Jo J.-H."/>
            <person name="Im W.-T."/>
        </authorList>
    </citation>
    <scope>NUCLEOTIDE SEQUENCE</scope>
    <source>
        <strain evidence="2">NA20</strain>
    </source>
</reference>
<feature type="transmembrane region" description="Helical" evidence="1">
    <location>
        <begin position="193"/>
        <end position="212"/>
    </location>
</feature>
<dbReference type="PANTHER" id="PTHR38454:SF1">
    <property type="entry name" value="INTEGRAL MEMBRANE PROTEIN"/>
    <property type="match status" value="1"/>
</dbReference>
<feature type="transmembrane region" description="Helical" evidence="1">
    <location>
        <begin position="12"/>
        <end position="31"/>
    </location>
</feature>
<feature type="transmembrane region" description="Helical" evidence="1">
    <location>
        <begin position="147"/>
        <end position="163"/>
    </location>
</feature>
<keyword evidence="1" id="KW-0472">Membrane</keyword>
<feature type="transmembrane region" description="Helical" evidence="1">
    <location>
        <begin position="122"/>
        <end position="141"/>
    </location>
</feature>
<keyword evidence="3" id="KW-1185">Reference proteome</keyword>
<feature type="transmembrane region" description="Helical" evidence="1">
    <location>
        <begin position="91"/>
        <end position="115"/>
    </location>
</feature>
<dbReference type="PANTHER" id="PTHR38454">
    <property type="entry name" value="INTEGRAL MEMBRANE PROTEIN-RELATED"/>
    <property type="match status" value="1"/>
</dbReference>
<sequence length="823" mass="90957">MKNDLVKKILPHIIAILIFLVVSVIFCKPALEGNVLHQDDIVGWKGMAQSAFDYKEKNGHFPLWNTNVFSGMPNYMIAMDGKSVMPNMNKVLALGLPEPISFFFLACISFYILCLSFRLRPVVGIFGALAFAFATYNPIIITAGHVTKMYAIAYMPFLLAGLINTYEKRYWLGLSLTTLGTYVLLNANHPQISYYFFIAAAIITISYLFIWIRQKEWKHLGIAFGVTVLAAIAGLATTALNLMTSTEYAKATIRGGTNVAIKGDSVTANKTDGLDTDYAFSYSLGRGEELTLLMPNAYGGNGREPGNEDSHVIEKLTAKGMPEANAAQFAGQFGKFWGDPGSSAGGPFYSGVIVCILALLCFVLYKHPIRWGLLAIAVLGVMMAWGKHFIGFNMFLFENLPLYSKFRSPSIAMTIPQFIMPIAAVLALQVVFFRNNAQELLKADFKKILYALGGLAGLLIVIYLMMSYSAPFDSQVLDQLKQNTGSDDMGRAVIAGLKEDRKALFGGQVLRTIAFIALTIGLIWTFMKNILKPIVAVAIFTAISFIDLYSVDKTYLNEGNFRSPDEQVAQTATPTAIDQQIFADKDPHFRVFNAGNERFSSSDYHYPTFHRTLGGYHPAKLRIYQDVIERYLNGQDSREILNMLDAKYIAAVNPQNGQPLLIPNPSAYGAAWLVKTVQTVNDDAAELQAIGRTNLRDTAIVQTSFAKNIAQPQSDSAATLTLSKYDADEIEYNFNASTPQFAVFSEIYYPLGWNAYIDGNKAEYVKADYALRGLSVPAGKHTIKFVFEPASYKKGLAISFTASIIVLILILGGLFMAWKQSRK</sequence>
<dbReference type="EMBL" id="JAKLTR010000008">
    <property type="protein sequence ID" value="MCG2615392.1"/>
    <property type="molecule type" value="Genomic_DNA"/>
</dbReference>
<evidence type="ECO:0000313" key="3">
    <source>
        <dbReference type="Proteomes" id="UP001165367"/>
    </source>
</evidence>
<dbReference type="Proteomes" id="UP001165367">
    <property type="component" value="Unassembled WGS sequence"/>
</dbReference>
<organism evidence="2 3">
    <name type="scientific">Terrimonas ginsenosidimutans</name>
    <dbReference type="NCBI Taxonomy" id="2908004"/>
    <lineage>
        <taxon>Bacteria</taxon>
        <taxon>Pseudomonadati</taxon>
        <taxon>Bacteroidota</taxon>
        <taxon>Chitinophagia</taxon>
        <taxon>Chitinophagales</taxon>
        <taxon>Chitinophagaceae</taxon>
        <taxon>Terrimonas</taxon>
    </lineage>
</organism>
<dbReference type="InterPro" id="IPR018580">
    <property type="entry name" value="Uncharacterised_YfhO"/>
</dbReference>
<protein>
    <submittedName>
        <fullName evidence="2">YfhO family protein</fullName>
    </submittedName>
</protein>
<name>A0ABS9KSX7_9BACT</name>